<dbReference type="Pfam" id="PF00076">
    <property type="entry name" value="RRM_1"/>
    <property type="match status" value="1"/>
</dbReference>
<evidence type="ECO:0000313" key="5">
    <source>
        <dbReference type="EMBL" id="CAF3688617.1"/>
    </source>
</evidence>
<sequence length="260" mass="29083">MSNNSLMLGHFIPSSLLPESTALRRITSTSSDSGDSGVDSSYRQERKIFVGGIPSSLGPEELAHFFQSYGQVEEAFIIYDRYSGRHRGFGFVTFVDMATTKAVCSTRVFDVHGRKIECKRALKREEILAKNEHDSNDYKSFRPNNNCLSSSTTGPVQIQSNSMPANVPLCSTSIPIPYEQYRQLPPAIINTLGGWIVNPSIQTIPQMFHPMFNPHQQYAVFPLSTMMWNNPYQQATMQSPFLQEIMVPSSSSPSTVITLQ</sequence>
<dbReference type="EMBL" id="CAJNYV010002363">
    <property type="protein sequence ID" value="CAF3472297.1"/>
    <property type="molecule type" value="Genomic_DNA"/>
</dbReference>
<accession>A0A818F8Y0</accession>
<evidence type="ECO:0000256" key="1">
    <source>
        <dbReference type="ARBA" id="ARBA00022884"/>
    </source>
</evidence>
<name>A0A818F8Y0_9BILA</name>
<evidence type="ECO:0000313" key="6">
    <source>
        <dbReference type="Proteomes" id="UP000663865"/>
    </source>
</evidence>
<dbReference type="PROSITE" id="PS50102">
    <property type="entry name" value="RRM"/>
    <property type="match status" value="1"/>
</dbReference>
<comment type="caution">
    <text evidence="4">The sequence shown here is derived from an EMBL/GenBank/DDBJ whole genome shotgun (WGS) entry which is preliminary data.</text>
</comment>
<dbReference type="AlphaFoldDB" id="A0A818F8Y0"/>
<dbReference type="EMBL" id="CAJNYU010003629">
    <property type="protein sequence ID" value="CAF3688617.1"/>
    <property type="molecule type" value="Genomic_DNA"/>
</dbReference>
<dbReference type="InterPro" id="IPR035979">
    <property type="entry name" value="RBD_domain_sf"/>
</dbReference>
<proteinExistence type="predicted"/>
<protein>
    <recommendedName>
        <fullName evidence="3">RRM domain-containing protein</fullName>
    </recommendedName>
</protein>
<dbReference type="SMART" id="SM00360">
    <property type="entry name" value="RRM"/>
    <property type="match status" value="1"/>
</dbReference>
<keyword evidence="1 2" id="KW-0694">RNA-binding</keyword>
<reference evidence="4" key="1">
    <citation type="submission" date="2021-02" db="EMBL/GenBank/DDBJ databases">
        <authorList>
            <person name="Nowell W R."/>
        </authorList>
    </citation>
    <scope>NUCLEOTIDE SEQUENCE</scope>
</reference>
<feature type="domain" description="RRM" evidence="3">
    <location>
        <begin position="46"/>
        <end position="123"/>
    </location>
</feature>
<dbReference type="Proteomes" id="UP000663869">
    <property type="component" value="Unassembled WGS sequence"/>
</dbReference>
<evidence type="ECO:0000313" key="4">
    <source>
        <dbReference type="EMBL" id="CAF3472297.1"/>
    </source>
</evidence>
<dbReference type="PANTHER" id="PTHR11176:SF57">
    <property type="entry name" value="PROTEIN BOULE"/>
    <property type="match status" value="1"/>
</dbReference>
<evidence type="ECO:0000259" key="3">
    <source>
        <dbReference type="PROSITE" id="PS50102"/>
    </source>
</evidence>
<dbReference type="PANTHER" id="PTHR11176">
    <property type="entry name" value="BOULE-RELATED"/>
    <property type="match status" value="1"/>
</dbReference>
<dbReference type="Gene3D" id="3.30.70.330">
    <property type="match status" value="1"/>
</dbReference>
<dbReference type="GO" id="GO:0003723">
    <property type="term" value="F:RNA binding"/>
    <property type="evidence" value="ECO:0007669"/>
    <property type="project" value="UniProtKB-UniRule"/>
</dbReference>
<gene>
    <name evidence="5" type="ORF">FME351_LOCUS26892</name>
    <name evidence="4" type="ORF">KIK155_LOCUS13912</name>
</gene>
<organism evidence="4 6">
    <name type="scientific">Rotaria socialis</name>
    <dbReference type="NCBI Taxonomy" id="392032"/>
    <lineage>
        <taxon>Eukaryota</taxon>
        <taxon>Metazoa</taxon>
        <taxon>Spiralia</taxon>
        <taxon>Gnathifera</taxon>
        <taxon>Rotifera</taxon>
        <taxon>Eurotatoria</taxon>
        <taxon>Bdelloidea</taxon>
        <taxon>Philodinida</taxon>
        <taxon>Philodinidae</taxon>
        <taxon>Rotaria</taxon>
    </lineage>
</organism>
<dbReference type="InterPro" id="IPR012677">
    <property type="entry name" value="Nucleotide-bd_a/b_plait_sf"/>
</dbReference>
<dbReference type="Proteomes" id="UP000663865">
    <property type="component" value="Unassembled WGS sequence"/>
</dbReference>
<evidence type="ECO:0000256" key="2">
    <source>
        <dbReference type="PROSITE-ProRule" id="PRU00176"/>
    </source>
</evidence>
<dbReference type="InterPro" id="IPR000504">
    <property type="entry name" value="RRM_dom"/>
</dbReference>
<dbReference type="SUPFAM" id="SSF54928">
    <property type="entry name" value="RNA-binding domain, RBD"/>
    <property type="match status" value="1"/>
</dbReference>